<keyword evidence="14" id="KW-1133">Transmembrane helix</keyword>
<comment type="caution">
    <text evidence="19">The sequence shown here is derived from an EMBL/GenBank/DDBJ whole genome shotgun (WGS) entry which is preliminary data.</text>
</comment>
<keyword evidence="2" id="KW-1003">Cell membrane</keyword>
<dbReference type="GO" id="GO:0005524">
    <property type="term" value="F:ATP binding"/>
    <property type="evidence" value="ECO:0007669"/>
    <property type="project" value="UniProtKB-KW"/>
</dbReference>
<dbReference type="Gene3D" id="2.90.10.10">
    <property type="entry name" value="Bulb-type lectin domain"/>
    <property type="match status" value="1"/>
</dbReference>
<keyword evidence="5 15" id="KW-0732">Signal</keyword>
<name>A0AAD4J3Y9_PERFH</name>
<proteinExistence type="inferred from homology"/>
<evidence type="ECO:0000256" key="13">
    <source>
        <dbReference type="PIRNR" id="PIRNR000641"/>
    </source>
</evidence>
<evidence type="ECO:0000256" key="6">
    <source>
        <dbReference type="ARBA" id="ARBA00022741"/>
    </source>
</evidence>
<dbReference type="Pfam" id="PF00954">
    <property type="entry name" value="S_locus_glycop"/>
    <property type="match status" value="1"/>
</dbReference>
<dbReference type="GO" id="GO:0005886">
    <property type="term" value="C:plasma membrane"/>
    <property type="evidence" value="ECO:0007669"/>
    <property type="project" value="UniProtKB-SubCell"/>
</dbReference>
<dbReference type="FunFam" id="3.30.200.20:FF:000195">
    <property type="entry name" value="G-type lectin S-receptor-like serine/threonine-protein kinase"/>
    <property type="match status" value="1"/>
</dbReference>
<evidence type="ECO:0000256" key="2">
    <source>
        <dbReference type="ARBA" id="ARBA00022475"/>
    </source>
</evidence>
<evidence type="ECO:0000256" key="7">
    <source>
        <dbReference type="ARBA" id="ARBA00022777"/>
    </source>
</evidence>
<keyword evidence="4 13" id="KW-0808">Transferase</keyword>
<evidence type="ECO:0000256" key="12">
    <source>
        <dbReference type="ARBA" id="ARBA00048679"/>
    </source>
</evidence>
<evidence type="ECO:0000259" key="17">
    <source>
        <dbReference type="PROSITE" id="PS50927"/>
    </source>
</evidence>
<keyword evidence="10" id="KW-0325">Glycoprotein</keyword>
<feature type="transmembrane region" description="Helical" evidence="14">
    <location>
        <begin position="417"/>
        <end position="441"/>
    </location>
</feature>
<dbReference type="InterPro" id="IPR011009">
    <property type="entry name" value="Kinase-like_dom_sf"/>
</dbReference>
<evidence type="ECO:0000313" key="20">
    <source>
        <dbReference type="Proteomes" id="UP001190926"/>
    </source>
</evidence>
<comment type="catalytic activity">
    <reaction evidence="12 13">
        <text>L-seryl-[protein] + ATP = O-phospho-L-seryl-[protein] + ADP + H(+)</text>
        <dbReference type="Rhea" id="RHEA:17989"/>
        <dbReference type="Rhea" id="RHEA-COMP:9863"/>
        <dbReference type="Rhea" id="RHEA-COMP:11604"/>
        <dbReference type="ChEBI" id="CHEBI:15378"/>
        <dbReference type="ChEBI" id="CHEBI:29999"/>
        <dbReference type="ChEBI" id="CHEBI:30616"/>
        <dbReference type="ChEBI" id="CHEBI:83421"/>
        <dbReference type="ChEBI" id="CHEBI:456216"/>
        <dbReference type="EC" id="2.7.11.1"/>
    </reaction>
</comment>
<dbReference type="SMART" id="SM00220">
    <property type="entry name" value="S_TKc"/>
    <property type="match status" value="1"/>
</dbReference>
<comment type="catalytic activity">
    <reaction evidence="11 13">
        <text>L-threonyl-[protein] + ATP = O-phospho-L-threonyl-[protein] + ADP + H(+)</text>
        <dbReference type="Rhea" id="RHEA:46608"/>
        <dbReference type="Rhea" id="RHEA-COMP:11060"/>
        <dbReference type="Rhea" id="RHEA-COMP:11605"/>
        <dbReference type="ChEBI" id="CHEBI:15378"/>
        <dbReference type="ChEBI" id="CHEBI:30013"/>
        <dbReference type="ChEBI" id="CHEBI:30616"/>
        <dbReference type="ChEBI" id="CHEBI:61977"/>
        <dbReference type="ChEBI" id="CHEBI:456216"/>
        <dbReference type="EC" id="2.7.11.1"/>
    </reaction>
</comment>
<dbReference type="PROSITE" id="PS50011">
    <property type="entry name" value="PROTEIN_KINASE_DOM"/>
    <property type="match status" value="1"/>
</dbReference>
<feature type="signal peptide" evidence="15">
    <location>
        <begin position="1"/>
        <end position="20"/>
    </location>
</feature>
<dbReference type="InterPro" id="IPR000858">
    <property type="entry name" value="S_locus_glycoprot_dom"/>
</dbReference>
<dbReference type="SUPFAM" id="SSF51110">
    <property type="entry name" value="alpha-D-mannose-specific plant lectins"/>
    <property type="match status" value="1"/>
</dbReference>
<dbReference type="InterPro" id="IPR024171">
    <property type="entry name" value="SRK-like_kinase"/>
</dbReference>
<dbReference type="PIRSF" id="PIRSF000641">
    <property type="entry name" value="SRK"/>
    <property type="match status" value="1"/>
</dbReference>
<dbReference type="PANTHER" id="PTHR27002:SF1084">
    <property type="entry name" value="NON-SPECIFIC SERINE_THREONINE PROTEIN KINASE"/>
    <property type="match status" value="1"/>
</dbReference>
<dbReference type="SUPFAM" id="SSF56112">
    <property type="entry name" value="Protein kinase-like (PK-like)"/>
    <property type="match status" value="1"/>
</dbReference>
<dbReference type="GO" id="GO:0048544">
    <property type="term" value="P:recognition of pollen"/>
    <property type="evidence" value="ECO:0007669"/>
    <property type="project" value="InterPro"/>
</dbReference>
<dbReference type="Pfam" id="PF08276">
    <property type="entry name" value="PAN_2"/>
    <property type="match status" value="1"/>
</dbReference>
<feature type="domain" description="Protein kinase" evidence="16">
    <location>
        <begin position="491"/>
        <end position="777"/>
    </location>
</feature>
<dbReference type="PROSITE" id="PS50927">
    <property type="entry name" value="BULB_LECTIN"/>
    <property type="match status" value="1"/>
</dbReference>
<comment type="subcellular location">
    <subcellularLocation>
        <location evidence="1">Cell membrane</location>
        <topology evidence="1">Single-pass type I membrane protein</topology>
    </subcellularLocation>
</comment>
<dbReference type="EMBL" id="SDAM02000162">
    <property type="protein sequence ID" value="KAH6826741.1"/>
    <property type="molecule type" value="Genomic_DNA"/>
</dbReference>
<dbReference type="Pfam" id="PF07714">
    <property type="entry name" value="PK_Tyr_Ser-Thr"/>
    <property type="match status" value="1"/>
</dbReference>
<evidence type="ECO:0000256" key="10">
    <source>
        <dbReference type="ARBA" id="ARBA00023180"/>
    </source>
</evidence>
<feature type="chain" id="PRO_5042241134" description="Receptor-like serine/threonine-protein kinase" evidence="15">
    <location>
        <begin position="21"/>
        <end position="801"/>
    </location>
</feature>
<evidence type="ECO:0000256" key="14">
    <source>
        <dbReference type="SAM" id="Phobius"/>
    </source>
</evidence>
<dbReference type="EC" id="2.7.11.1" evidence="13"/>
<dbReference type="FunFam" id="1.10.510.10:FF:000060">
    <property type="entry name" value="G-type lectin S-receptor-like serine/threonine-protein kinase"/>
    <property type="match status" value="1"/>
</dbReference>
<dbReference type="CDD" id="cd00028">
    <property type="entry name" value="B_lectin"/>
    <property type="match status" value="1"/>
</dbReference>
<dbReference type="Proteomes" id="UP001190926">
    <property type="component" value="Unassembled WGS sequence"/>
</dbReference>
<feature type="domain" description="Apple" evidence="18">
    <location>
        <begin position="325"/>
        <end position="404"/>
    </location>
</feature>
<keyword evidence="14" id="KW-0812">Transmembrane</keyword>
<dbReference type="InterPro" id="IPR003609">
    <property type="entry name" value="Pan_app"/>
</dbReference>
<keyword evidence="7 13" id="KW-0418">Kinase</keyword>
<evidence type="ECO:0000256" key="15">
    <source>
        <dbReference type="SAM" id="SignalP"/>
    </source>
</evidence>
<evidence type="ECO:0000256" key="3">
    <source>
        <dbReference type="ARBA" id="ARBA00022527"/>
    </source>
</evidence>
<dbReference type="PROSITE" id="PS50948">
    <property type="entry name" value="PAN"/>
    <property type="match status" value="1"/>
</dbReference>
<evidence type="ECO:0000256" key="8">
    <source>
        <dbReference type="ARBA" id="ARBA00022840"/>
    </source>
</evidence>
<dbReference type="SMART" id="SM00473">
    <property type="entry name" value="PAN_AP"/>
    <property type="match status" value="1"/>
</dbReference>
<feature type="domain" description="Bulb-type lectin" evidence="17">
    <location>
        <begin position="27"/>
        <end position="147"/>
    </location>
</feature>
<comment type="similarity">
    <text evidence="13">Belongs to the protein kinase superfamily. Ser/Thr protein kinase family.</text>
</comment>
<keyword evidence="8 13" id="KW-0067">ATP-binding</keyword>
<evidence type="ECO:0000256" key="11">
    <source>
        <dbReference type="ARBA" id="ARBA00047899"/>
    </source>
</evidence>
<dbReference type="AlphaFoldDB" id="A0AAD4J3Y9"/>
<sequence>MVATSPFRLLLFLVFSIVLSDRFCNGSDIISTGQSLSTNQTIVSKLGKFELGFFSPGSSSNHYVGIWYKNIPIQTVVWVANRNYPISPSYYNSSRLEMSNNNLNLVVNSVTIWTLKGSSNASEAAILDTGNFVLRNVSGVEWQSFDHPSGTWLPGGVIGLLESETKLVSWRNGDDPGTGNYSLGMERNGGSEVFLKKNGSETIWRSGVMKNTDLYNFSYVRIKNTDFLRYDVYNESTIVRIVLHSGGLLYHYVWSEARRDWFTLAVEPSDPDFCRNYEGCGANAICDVNYSPACRCLEGFVPRVKRDWDLFDFSNGCVREKALQCEKEKTVFMKVNYARSWRGSPESRNVSSNGECESFCLTDCLCSAYANSSGDECLLFKGELLDLERLQNDSLGDDLYIRMESSSIVSGKGRRKVVAVALAVPIAAAVVVLCFCFCYLWPKLKRKFFRGEHQDLLLLNLNPNGRVEEKQRQYELPVFSFSSIVMATNNFSDTNKLGEGGFGPVYKGELLNGMFVAVKRLSSSSGQGLEEFRNETELIAKLQHRNLVGILGCCTENDENILVYEYMPNKSLDFFLFESNKKDLLDWKKRVRIIEGIAQGLLYLHNYSRLRIVHRDLKASNILLDAEMNPKISDFGMARIFGGNDLQANTKRIVGTYGYMSPEYAMKGIFSVKSDVYSFGVLMLEIISGKTISSLYGSDHLSLLEYAWNMWKQERALELVDPVLEIPASSPSAPLRYIQIGLLCVQENPADRPLMSDAVGMLNNEETAIAAPQHPAFSVGTTSRVEICSVNELTVSQVEAR</sequence>
<keyword evidence="6 13" id="KW-0547">Nucleotide-binding</keyword>
<evidence type="ECO:0000259" key="18">
    <source>
        <dbReference type="PROSITE" id="PS50948"/>
    </source>
</evidence>
<evidence type="ECO:0000313" key="19">
    <source>
        <dbReference type="EMBL" id="KAH6826741.1"/>
    </source>
</evidence>
<dbReference type="Gene3D" id="1.10.510.10">
    <property type="entry name" value="Transferase(Phosphotransferase) domain 1"/>
    <property type="match status" value="1"/>
</dbReference>
<evidence type="ECO:0000256" key="1">
    <source>
        <dbReference type="ARBA" id="ARBA00004251"/>
    </source>
</evidence>
<keyword evidence="3 13" id="KW-0723">Serine/threonine-protein kinase</keyword>
<keyword evidence="14" id="KW-0472">Membrane</keyword>
<dbReference type="CDD" id="cd14066">
    <property type="entry name" value="STKc_IRAK"/>
    <property type="match status" value="1"/>
</dbReference>
<dbReference type="SMART" id="SM00108">
    <property type="entry name" value="B_lectin"/>
    <property type="match status" value="1"/>
</dbReference>
<dbReference type="InterPro" id="IPR000719">
    <property type="entry name" value="Prot_kinase_dom"/>
</dbReference>
<reference evidence="19 20" key="1">
    <citation type="journal article" date="2021" name="Nat. Commun.">
        <title>Incipient diploidization of the medicinal plant Perilla within 10,000 years.</title>
        <authorList>
            <person name="Zhang Y."/>
            <person name="Shen Q."/>
            <person name="Leng L."/>
            <person name="Zhang D."/>
            <person name="Chen S."/>
            <person name="Shi Y."/>
            <person name="Ning Z."/>
            <person name="Chen S."/>
        </authorList>
    </citation>
    <scope>NUCLEOTIDE SEQUENCE [LARGE SCALE GENOMIC DNA]</scope>
    <source>
        <strain evidence="20">cv. PC099</strain>
    </source>
</reference>
<dbReference type="PANTHER" id="PTHR27002">
    <property type="entry name" value="RECEPTOR-LIKE SERINE/THREONINE-PROTEIN KINASE SD1-8"/>
    <property type="match status" value="1"/>
</dbReference>
<evidence type="ECO:0000256" key="9">
    <source>
        <dbReference type="ARBA" id="ARBA00023157"/>
    </source>
</evidence>
<evidence type="ECO:0000256" key="5">
    <source>
        <dbReference type="ARBA" id="ARBA00022729"/>
    </source>
</evidence>
<dbReference type="Gene3D" id="3.30.200.20">
    <property type="entry name" value="Phosphorylase Kinase, domain 1"/>
    <property type="match status" value="1"/>
</dbReference>
<evidence type="ECO:0000256" key="4">
    <source>
        <dbReference type="ARBA" id="ARBA00022679"/>
    </source>
</evidence>
<dbReference type="InterPro" id="IPR008271">
    <property type="entry name" value="Ser/Thr_kinase_AS"/>
</dbReference>
<dbReference type="PROSITE" id="PS00108">
    <property type="entry name" value="PROTEIN_KINASE_ST"/>
    <property type="match status" value="1"/>
</dbReference>
<keyword evidence="20" id="KW-1185">Reference proteome</keyword>
<protein>
    <recommendedName>
        <fullName evidence="13">Receptor-like serine/threonine-protein kinase</fullName>
        <ecNumber evidence="13">2.7.11.1</ecNumber>
    </recommendedName>
</protein>
<dbReference type="InterPro" id="IPR001245">
    <property type="entry name" value="Ser-Thr/Tyr_kinase_cat_dom"/>
</dbReference>
<dbReference type="InterPro" id="IPR001480">
    <property type="entry name" value="Bulb-type_lectin_dom"/>
</dbReference>
<keyword evidence="9" id="KW-1015">Disulfide bond</keyword>
<dbReference type="InterPro" id="IPR036426">
    <property type="entry name" value="Bulb-type_lectin_dom_sf"/>
</dbReference>
<accession>A0AAD4J3Y9</accession>
<evidence type="ECO:0000259" key="16">
    <source>
        <dbReference type="PROSITE" id="PS50011"/>
    </source>
</evidence>
<organism evidence="19 20">
    <name type="scientific">Perilla frutescens var. hirtella</name>
    <name type="common">Perilla citriodora</name>
    <name type="synonym">Perilla setoyensis</name>
    <dbReference type="NCBI Taxonomy" id="608512"/>
    <lineage>
        <taxon>Eukaryota</taxon>
        <taxon>Viridiplantae</taxon>
        <taxon>Streptophyta</taxon>
        <taxon>Embryophyta</taxon>
        <taxon>Tracheophyta</taxon>
        <taxon>Spermatophyta</taxon>
        <taxon>Magnoliopsida</taxon>
        <taxon>eudicotyledons</taxon>
        <taxon>Gunneridae</taxon>
        <taxon>Pentapetalae</taxon>
        <taxon>asterids</taxon>
        <taxon>lamiids</taxon>
        <taxon>Lamiales</taxon>
        <taxon>Lamiaceae</taxon>
        <taxon>Nepetoideae</taxon>
        <taxon>Elsholtzieae</taxon>
        <taxon>Perilla</taxon>
    </lineage>
</organism>
<gene>
    <name evidence="19" type="ORF">C2S53_019447</name>
</gene>
<dbReference type="Pfam" id="PF01453">
    <property type="entry name" value="B_lectin"/>
    <property type="match status" value="1"/>
</dbReference>
<dbReference type="CDD" id="cd01098">
    <property type="entry name" value="PAN_AP_plant"/>
    <property type="match status" value="1"/>
</dbReference>
<dbReference type="GO" id="GO:0004674">
    <property type="term" value="F:protein serine/threonine kinase activity"/>
    <property type="evidence" value="ECO:0007669"/>
    <property type="project" value="UniProtKB-KW"/>
</dbReference>